<proteinExistence type="predicted"/>
<dbReference type="HOGENOM" id="CLU_3069821_0_0_1"/>
<evidence type="ECO:0000313" key="1">
    <source>
        <dbReference type="EMBL" id="ESA19169.1"/>
    </source>
</evidence>
<reference evidence="1" key="1">
    <citation type="submission" date="2013-07" db="EMBL/GenBank/DDBJ databases">
        <title>The genome of an arbuscular mycorrhizal fungus provides insights into the evolution of the oldest plant symbiosis.</title>
        <authorList>
            <consortium name="DOE Joint Genome Institute"/>
            <person name="Tisserant E."/>
            <person name="Malbreil M."/>
            <person name="Kuo A."/>
            <person name="Kohler A."/>
            <person name="Symeonidi A."/>
            <person name="Balestrini R."/>
            <person name="Charron P."/>
            <person name="Duensing N."/>
            <person name="Frei-dit-Frey N."/>
            <person name="Gianinazzi-Pearson V."/>
            <person name="Gilbert B."/>
            <person name="Handa Y."/>
            <person name="Hijri M."/>
            <person name="Kaul R."/>
            <person name="Kawaguchi M."/>
            <person name="Krajinski F."/>
            <person name="Lammers P."/>
            <person name="Lapierre D."/>
            <person name="Masclaux F.G."/>
            <person name="Murat C."/>
            <person name="Morin E."/>
            <person name="Ndikumana S."/>
            <person name="Pagni M."/>
            <person name="Petitpierre D."/>
            <person name="Requena N."/>
            <person name="Rosikiewicz P."/>
            <person name="Riley R."/>
            <person name="Saito K."/>
            <person name="San Clemente H."/>
            <person name="Shapiro H."/>
            <person name="van Tuinen D."/>
            <person name="Becard G."/>
            <person name="Bonfante P."/>
            <person name="Paszkowski U."/>
            <person name="Shachar-Hill Y."/>
            <person name="Young J.P."/>
            <person name="Sanders I.R."/>
            <person name="Henrissat B."/>
            <person name="Rensing S.A."/>
            <person name="Grigoriev I.V."/>
            <person name="Corradi N."/>
            <person name="Roux C."/>
            <person name="Martin F."/>
        </authorList>
    </citation>
    <scope>NUCLEOTIDE SEQUENCE</scope>
    <source>
        <strain evidence="1">DAOM 197198</strain>
    </source>
</reference>
<gene>
    <name evidence="1" type="ORF">GLOINDRAFT_137262</name>
</gene>
<protein>
    <submittedName>
        <fullName evidence="1">Uncharacterized protein</fullName>
    </submittedName>
</protein>
<accession>U9UFI0</accession>
<dbReference type="EMBL" id="KI278506">
    <property type="protein sequence ID" value="ESA19169.1"/>
    <property type="molecule type" value="Genomic_DNA"/>
</dbReference>
<sequence length="53" mass="6622">MYDNYDIIIYYWSELNFWHTKDMQISFIYYCISVKSVHNLKYLLIPCLMPMFI</sequence>
<dbReference type="AlphaFoldDB" id="U9UFI0"/>
<name>U9UFI0_RHIID</name>
<organism evidence="1">
    <name type="scientific">Rhizophagus irregularis (strain DAOM 181602 / DAOM 197198 / MUCL 43194)</name>
    <name type="common">Arbuscular mycorrhizal fungus</name>
    <name type="synonym">Glomus intraradices</name>
    <dbReference type="NCBI Taxonomy" id="747089"/>
    <lineage>
        <taxon>Eukaryota</taxon>
        <taxon>Fungi</taxon>
        <taxon>Fungi incertae sedis</taxon>
        <taxon>Mucoromycota</taxon>
        <taxon>Glomeromycotina</taxon>
        <taxon>Glomeromycetes</taxon>
        <taxon>Glomerales</taxon>
        <taxon>Glomeraceae</taxon>
        <taxon>Rhizophagus</taxon>
    </lineage>
</organism>